<evidence type="ECO:0000313" key="3">
    <source>
        <dbReference type="Proteomes" id="UP001254770"/>
    </source>
</evidence>
<dbReference type="AlphaFoldDB" id="A0AAW8TBZ0"/>
<reference evidence="2" key="1">
    <citation type="submission" date="2023-03" db="EMBL/GenBank/DDBJ databases">
        <authorList>
            <person name="Shen W."/>
            <person name="Cai J."/>
        </authorList>
    </citation>
    <scope>NUCLEOTIDE SEQUENCE</scope>
    <source>
        <strain evidence="2">Y15</strain>
    </source>
</reference>
<gene>
    <name evidence="2" type="ORF">P7D69_20350</name>
</gene>
<dbReference type="RefSeq" id="WP_311847610.1">
    <property type="nucleotide sequence ID" value="NZ_JARPXK010000042.1"/>
</dbReference>
<evidence type="ECO:0000313" key="2">
    <source>
        <dbReference type="EMBL" id="MDT2546685.1"/>
    </source>
</evidence>
<name>A0AAW8TBZ0_9ENTE</name>
<protein>
    <submittedName>
        <fullName evidence="2">Rho termination factor N-terminal domain-containing protein</fullName>
    </submittedName>
</protein>
<sequence>MKVEIRKSIAGTEYWDTEKKKTIFVPKGQQPDFEITENYGSMVGEKSLHVDGLPITIGNVTVDTEGIKGERLLTNQASEIIDSDGNTKEDLDGEPVEEMQQNSLKEEPSEMDSMTIKQLREYAKENSITIPSALKTKGDIIALISDYE</sequence>
<dbReference type="EMBL" id="JARPXL010000040">
    <property type="protein sequence ID" value="MDT2546685.1"/>
    <property type="molecule type" value="Genomic_DNA"/>
</dbReference>
<accession>A0AAW8TBZ0</accession>
<proteinExistence type="predicted"/>
<evidence type="ECO:0000256" key="1">
    <source>
        <dbReference type="SAM" id="MobiDB-lite"/>
    </source>
</evidence>
<feature type="region of interest" description="Disordered" evidence="1">
    <location>
        <begin position="82"/>
        <end position="113"/>
    </location>
</feature>
<dbReference type="Proteomes" id="UP001254770">
    <property type="component" value="Unassembled WGS sequence"/>
</dbReference>
<comment type="caution">
    <text evidence="2">The sequence shown here is derived from an EMBL/GenBank/DDBJ whole genome shotgun (WGS) entry which is preliminary data.</text>
</comment>
<organism evidence="2 3">
    <name type="scientific">Enterococcus raffinosus</name>
    <dbReference type="NCBI Taxonomy" id="71452"/>
    <lineage>
        <taxon>Bacteria</taxon>
        <taxon>Bacillati</taxon>
        <taxon>Bacillota</taxon>
        <taxon>Bacilli</taxon>
        <taxon>Lactobacillales</taxon>
        <taxon>Enterococcaceae</taxon>
        <taxon>Enterococcus</taxon>
    </lineage>
</organism>